<dbReference type="InterPro" id="IPR036291">
    <property type="entry name" value="NAD(P)-bd_dom_sf"/>
</dbReference>
<dbReference type="Pfam" id="PF00107">
    <property type="entry name" value="ADH_zinc_N"/>
    <property type="match status" value="1"/>
</dbReference>
<evidence type="ECO:0000256" key="7">
    <source>
        <dbReference type="ARBA" id="ARBA00024074"/>
    </source>
</evidence>
<evidence type="ECO:0000313" key="10">
    <source>
        <dbReference type="EMBL" id="AUN96068.1"/>
    </source>
</evidence>
<dbReference type="Pfam" id="PF08240">
    <property type="entry name" value="ADH_N"/>
    <property type="match status" value="1"/>
</dbReference>
<organism evidence="10 11">
    <name type="scientific">Pseudazoarcus pumilus</name>
    <dbReference type="NCBI Taxonomy" id="2067960"/>
    <lineage>
        <taxon>Bacteria</taxon>
        <taxon>Pseudomonadati</taxon>
        <taxon>Pseudomonadota</taxon>
        <taxon>Betaproteobacteria</taxon>
        <taxon>Rhodocyclales</taxon>
        <taxon>Zoogloeaceae</taxon>
        <taxon>Pseudazoarcus</taxon>
    </lineage>
</organism>
<dbReference type="GO" id="GO:0008270">
    <property type="term" value="F:zinc ion binding"/>
    <property type="evidence" value="ECO:0007669"/>
    <property type="project" value="InterPro"/>
</dbReference>
<keyword evidence="5" id="KW-0521">NADP</keyword>
<name>A0A2I6S9X9_9RHOO</name>
<dbReference type="InterPro" id="IPR013149">
    <property type="entry name" value="ADH-like_C"/>
</dbReference>
<evidence type="ECO:0000256" key="4">
    <source>
        <dbReference type="ARBA" id="ARBA00022833"/>
    </source>
</evidence>
<sequence length="338" mass="35890">MSRIRAWAAQAAGQPLAPFDYDPGPLAADDVEVAVENCGLCHSDLSVLNNEWMNSVYPVVPGHEIVGRIVAVGSQVRHLRVGQRVGVGWASDSCMHCHSCMSGDHNLCNQTQAVIIGHHGGFAERVRSHAAWAIPLPDGLDAASAGPLLCGGVTVFTPFVEFDVKPTDRVGVVGIGGLGHMAVKFARAWGCEVTAFTSSPSKFEEARGFGAHHVVSSRDSADLARLASTLDFLLVTVNVPMDWNALVATLAPKGRLHVVGAVLEPIPVNAFDLIGAQRSISGSPIGSPATIATMLDFAARHDILPQVERFPMSRVNDALAHLESGKARYRIVLDADFA</sequence>
<evidence type="ECO:0000256" key="1">
    <source>
        <dbReference type="ARBA" id="ARBA00001947"/>
    </source>
</evidence>
<dbReference type="PANTHER" id="PTHR42683">
    <property type="entry name" value="ALDEHYDE REDUCTASE"/>
    <property type="match status" value="1"/>
</dbReference>
<accession>A0A2I6S9X9</accession>
<evidence type="ECO:0000256" key="6">
    <source>
        <dbReference type="ARBA" id="ARBA00023002"/>
    </source>
</evidence>
<evidence type="ECO:0000256" key="3">
    <source>
        <dbReference type="ARBA" id="ARBA00022723"/>
    </source>
</evidence>
<dbReference type="AlphaFoldDB" id="A0A2I6S9X9"/>
<keyword evidence="4 8" id="KW-0862">Zinc</keyword>
<evidence type="ECO:0000256" key="8">
    <source>
        <dbReference type="RuleBase" id="RU361277"/>
    </source>
</evidence>
<dbReference type="SUPFAM" id="SSF51735">
    <property type="entry name" value="NAD(P)-binding Rossmann-fold domains"/>
    <property type="match status" value="1"/>
</dbReference>
<dbReference type="Gene3D" id="3.40.50.720">
    <property type="entry name" value="NAD(P)-binding Rossmann-like Domain"/>
    <property type="match status" value="1"/>
</dbReference>
<dbReference type="SUPFAM" id="SSF50129">
    <property type="entry name" value="GroES-like"/>
    <property type="match status" value="1"/>
</dbReference>
<dbReference type="InterPro" id="IPR020843">
    <property type="entry name" value="ER"/>
</dbReference>
<dbReference type="EC" id="1.1.1.2" evidence="7"/>
<dbReference type="InterPro" id="IPR029752">
    <property type="entry name" value="D-isomer_DH_CS1"/>
</dbReference>
<dbReference type="InterPro" id="IPR011032">
    <property type="entry name" value="GroES-like_sf"/>
</dbReference>
<keyword evidence="3 8" id="KW-0479">Metal-binding</keyword>
<dbReference type="InterPro" id="IPR013154">
    <property type="entry name" value="ADH-like_N"/>
</dbReference>
<evidence type="ECO:0000313" key="11">
    <source>
        <dbReference type="Proteomes" id="UP000242205"/>
    </source>
</evidence>
<dbReference type="OrthoDB" id="9771084at2"/>
<keyword evidence="11" id="KW-1185">Reference proteome</keyword>
<dbReference type="SMART" id="SM00829">
    <property type="entry name" value="PKS_ER"/>
    <property type="match status" value="1"/>
</dbReference>
<evidence type="ECO:0000256" key="2">
    <source>
        <dbReference type="ARBA" id="ARBA00008072"/>
    </source>
</evidence>
<reference evidence="10 11" key="1">
    <citation type="submission" date="2018-01" db="EMBL/GenBank/DDBJ databases">
        <authorList>
            <person name="Fu G.-Y."/>
        </authorList>
    </citation>
    <scope>NUCLEOTIDE SEQUENCE [LARGE SCALE GENOMIC DNA]</scope>
    <source>
        <strain evidence="10 11">SY39</strain>
    </source>
</reference>
<protein>
    <recommendedName>
        <fullName evidence="7">alcohol dehydrogenase (NADP(+))</fullName>
        <ecNumber evidence="7">1.1.1.2</ecNumber>
    </recommendedName>
</protein>
<dbReference type="PROSITE" id="PS00065">
    <property type="entry name" value="D_2_HYDROXYACID_DH_1"/>
    <property type="match status" value="1"/>
</dbReference>
<dbReference type="InterPro" id="IPR002328">
    <property type="entry name" value="ADH_Zn_CS"/>
</dbReference>
<comment type="similarity">
    <text evidence="2 8">Belongs to the zinc-containing alcohol dehydrogenase family.</text>
</comment>
<dbReference type="FunFam" id="3.90.180.10:FF:000018">
    <property type="entry name" value="NAD(P)-dependent alcohol dehydrogenase"/>
    <property type="match status" value="1"/>
</dbReference>
<dbReference type="KEGG" id="atw:C0099_14640"/>
<dbReference type="PROSITE" id="PS00059">
    <property type="entry name" value="ADH_ZINC"/>
    <property type="match status" value="1"/>
</dbReference>
<dbReference type="GO" id="GO:0008106">
    <property type="term" value="F:alcohol dehydrogenase (NADP+) activity"/>
    <property type="evidence" value="ECO:0007669"/>
    <property type="project" value="UniProtKB-EC"/>
</dbReference>
<dbReference type="EMBL" id="CP025682">
    <property type="protein sequence ID" value="AUN96068.1"/>
    <property type="molecule type" value="Genomic_DNA"/>
</dbReference>
<proteinExistence type="inferred from homology"/>
<dbReference type="InterPro" id="IPR047109">
    <property type="entry name" value="CAD-like"/>
</dbReference>
<evidence type="ECO:0000256" key="5">
    <source>
        <dbReference type="ARBA" id="ARBA00022857"/>
    </source>
</evidence>
<comment type="cofactor">
    <cofactor evidence="1 8">
        <name>Zn(2+)</name>
        <dbReference type="ChEBI" id="CHEBI:29105"/>
    </cofactor>
</comment>
<dbReference type="RefSeq" id="WP_102248112.1">
    <property type="nucleotide sequence ID" value="NZ_CP025682.1"/>
</dbReference>
<keyword evidence="6" id="KW-0560">Oxidoreductase</keyword>
<feature type="domain" description="Enoyl reductase (ER)" evidence="9">
    <location>
        <begin position="13"/>
        <end position="333"/>
    </location>
</feature>
<dbReference type="FunFam" id="3.40.50.720:FF:000022">
    <property type="entry name" value="Cinnamyl alcohol dehydrogenase"/>
    <property type="match status" value="1"/>
</dbReference>
<gene>
    <name evidence="10" type="ORF">C0099_14640</name>
</gene>
<dbReference type="CDD" id="cd05283">
    <property type="entry name" value="CAD1"/>
    <property type="match status" value="1"/>
</dbReference>
<evidence type="ECO:0000259" key="9">
    <source>
        <dbReference type="SMART" id="SM00829"/>
    </source>
</evidence>
<dbReference type="Proteomes" id="UP000242205">
    <property type="component" value="Chromosome"/>
</dbReference>
<dbReference type="Gene3D" id="3.90.180.10">
    <property type="entry name" value="Medium-chain alcohol dehydrogenases, catalytic domain"/>
    <property type="match status" value="1"/>
</dbReference>